<dbReference type="Proteomes" id="UP000001514">
    <property type="component" value="Unassembled WGS sequence"/>
</dbReference>
<dbReference type="Gene3D" id="1.25.40.10">
    <property type="entry name" value="Tetratricopeptide repeat domain"/>
    <property type="match status" value="1"/>
</dbReference>
<organism evidence="3">
    <name type="scientific">Selaginella moellendorffii</name>
    <name type="common">Spikemoss</name>
    <dbReference type="NCBI Taxonomy" id="88036"/>
    <lineage>
        <taxon>Eukaryota</taxon>
        <taxon>Viridiplantae</taxon>
        <taxon>Streptophyta</taxon>
        <taxon>Embryophyta</taxon>
        <taxon>Tracheophyta</taxon>
        <taxon>Lycopodiopsida</taxon>
        <taxon>Selaginellales</taxon>
        <taxon>Selaginellaceae</taxon>
        <taxon>Selaginella</taxon>
    </lineage>
</organism>
<dbReference type="HOGENOM" id="CLU_3056704_0_0_1"/>
<dbReference type="Pfam" id="PF01535">
    <property type="entry name" value="PPR"/>
    <property type="match status" value="2"/>
</dbReference>
<dbReference type="PANTHER" id="PTHR47926">
    <property type="entry name" value="PENTATRICOPEPTIDE REPEAT-CONTAINING PROTEIN"/>
    <property type="match status" value="1"/>
</dbReference>
<reference evidence="2 3" key="1">
    <citation type="journal article" date="2011" name="Science">
        <title>The Selaginella genome identifies genetic changes associated with the evolution of vascular plants.</title>
        <authorList>
            <person name="Banks J.A."/>
            <person name="Nishiyama T."/>
            <person name="Hasebe M."/>
            <person name="Bowman J.L."/>
            <person name="Gribskov M."/>
            <person name="dePamphilis C."/>
            <person name="Albert V.A."/>
            <person name="Aono N."/>
            <person name="Aoyama T."/>
            <person name="Ambrose B.A."/>
            <person name="Ashton N.W."/>
            <person name="Axtell M.J."/>
            <person name="Barker E."/>
            <person name="Barker M.S."/>
            <person name="Bennetzen J.L."/>
            <person name="Bonawitz N.D."/>
            <person name="Chapple C."/>
            <person name="Cheng C."/>
            <person name="Correa L.G."/>
            <person name="Dacre M."/>
            <person name="DeBarry J."/>
            <person name="Dreyer I."/>
            <person name="Elias M."/>
            <person name="Engstrom E.M."/>
            <person name="Estelle M."/>
            <person name="Feng L."/>
            <person name="Finet C."/>
            <person name="Floyd S.K."/>
            <person name="Frommer W.B."/>
            <person name="Fujita T."/>
            <person name="Gramzow L."/>
            <person name="Gutensohn M."/>
            <person name="Harholt J."/>
            <person name="Hattori M."/>
            <person name="Heyl A."/>
            <person name="Hirai T."/>
            <person name="Hiwatashi Y."/>
            <person name="Ishikawa M."/>
            <person name="Iwata M."/>
            <person name="Karol K.G."/>
            <person name="Koehler B."/>
            <person name="Kolukisaoglu U."/>
            <person name="Kubo M."/>
            <person name="Kurata T."/>
            <person name="Lalonde S."/>
            <person name="Li K."/>
            <person name="Li Y."/>
            <person name="Litt A."/>
            <person name="Lyons E."/>
            <person name="Manning G."/>
            <person name="Maruyama T."/>
            <person name="Michael T.P."/>
            <person name="Mikami K."/>
            <person name="Miyazaki S."/>
            <person name="Morinaga S."/>
            <person name="Murata T."/>
            <person name="Mueller-Roeber B."/>
            <person name="Nelson D.R."/>
            <person name="Obara M."/>
            <person name="Oguri Y."/>
            <person name="Olmstead R.G."/>
            <person name="Onodera N."/>
            <person name="Petersen B.L."/>
            <person name="Pils B."/>
            <person name="Prigge M."/>
            <person name="Rensing S.A."/>
            <person name="Riano-Pachon D.M."/>
            <person name="Roberts A.W."/>
            <person name="Sato Y."/>
            <person name="Scheller H.V."/>
            <person name="Schulz B."/>
            <person name="Schulz C."/>
            <person name="Shakirov E.V."/>
            <person name="Shibagaki N."/>
            <person name="Shinohara N."/>
            <person name="Shippen D.E."/>
            <person name="Soerensen I."/>
            <person name="Sotooka R."/>
            <person name="Sugimoto N."/>
            <person name="Sugita M."/>
            <person name="Sumikawa N."/>
            <person name="Tanurdzic M."/>
            <person name="Theissen G."/>
            <person name="Ulvskov P."/>
            <person name="Wakazuki S."/>
            <person name="Weng J.K."/>
            <person name="Willats W.W."/>
            <person name="Wipf D."/>
            <person name="Wolf P.G."/>
            <person name="Yang L."/>
            <person name="Zimmer A.D."/>
            <person name="Zhu Q."/>
            <person name="Mitros T."/>
            <person name="Hellsten U."/>
            <person name="Loque D."/>
            <person name="Otillar R."/>
            <person name="Salamov A."/>
            <person name="Schmutz J."/>
            <person name="Shapiro H."/>
            <person name="Lindquist E."/>
            <person name="Lucas S."/>
            <person name="Rokhsar D."/>
            <person name="Grigoriev I.V."/>
        </authorList>
    </citation>
    <scope>NUCLEOTIDE SEQUENCE [LARGE SCALE GENOMIC DNA]</scope>
</reference>
<dbReference type="OMA" id="AYVEYGC"/>
<dbReference type="GO" id="GO:0009451">
    <property type="term" value="P:RNA modification"/>
    <property type="evidence" value="ECO:0007669"/>
    <property type="project" value="InterPro"/>
</dbReference>
<dbReference type="InterPro" id="IPR046960">
    <property type="entry name" value="PPR_At4g14850-like_plant"/>
</dbReference>
<name>D8SDT3_SELML</name>
<dbReference type="InterPro" id="IPR011990">
    <property type="entry name" value="TPR-like_helical_dom_sf"/>
</dbReference>
<feature type="non-terminal residue" evidence="2">
    <location>
        <position position="54"/>
    </location>
</feature>
<dbReference type="NCBIfam" id="TIGR00756">
    <property type="entry name" value="PPR"/>
    <property type="match status" value="1"/>
</dbReference>
<feature type="non-terminal residue" evidence="2">
    <location>
        <position position="1"/>
    </location>
</feature>
<evidence type="ECO:0008006" key="4">
    <source>
        <dbReference type="Google" id="ProtNLM"/>
    </source>
</evidence>
<dbReference type="Gramene" id="EFJ17304">
    <property type="protein sequence ID" value="EFJ17304"/>
    <property type="gene ID" value="SELMODRAFT_72536"/>
</dbReference>
<dbReference type="InParanoid" id="D8SDT3"/>
<dbReference type="GO" id="GO:0003723">
    <property type="term" value="F:RNA binding"/>
    <property type="evidence" value="ECO:0007669"/>
    <property type="project" value="InterPro"/>
</dbReference>
<dbReference type="AlphaFoldDB" id="D8SDT3"/>
<protein>
    <recommendedName>
        <fullName evidence="4">Pentatricopeptide repeat-containing protein</fullName>
    </recommendedName>
</protein>
<evidence type="ECO:0000313" key="2">
    <source>
        <dbReference type="EMBL" id="EFJ17304.1"/>
    </source>
</evidence>
<dbReference type="KEGG" id="smo:SELMODRAFT_72536"/>
<dbReference type="EMBL" id="GL377614">
    <property type="protein sequence ID" value="EFJ17304.1"/>
    <property type="molecule type" value="Genomic_DNA"/>
</dbReference>
<dbReference type="InterPro" id="IPR002885">
    <property type="entry name" value="PPR_rpt"/>
</dbReference>
<proteinExistence type="predicted"/>
<gene>
    <name evidence="2" type="ORF">SELMODRAFT_72536</name>
</gene>
<dbReference type="eggNOG" id="KOG4197">
    <property type="taxonomic scope" value="Eukaryota"/>
</dbReference>
<keyword evidence="1" id="KW-0677">Repeat</keyword>
<evidence type="ECO:0000313" key="3">
    <source>
        <dbReference type="Proteomes" id="UP000001514"/>
    </source>
</evidence>
<sequence>LKIQIQNAFINMYAQCGSLEEARWVFDGIEKKNLVSWNAMMGSYVQHGYVEEAI</sequence>
<keyword evidence="3" id="KW-1185">Reference proteome</keyword>
<evidence type="ECO:0000256" key="1">
    <source>
        <dbReference type="ARBA" id="ARBA00022737"/>
    </source>
</evidence>
<accession>D8SDT3</accession>